<evidence type="ECO:0000256" key="5">
    <source>
        <dbReference type="SAM" id="MobiDB-lite"/>
    </source>
</evidence>
<accession>A0A3B9IGA2</accession>
<dbReference type="PROSITE" id="PS50977">
    <property type="entry name" value="HTH_TETR_2"/>
    <property type="match status" value="1"/>
</dbReference>
<feature type="region of interest" description="Disordered" evidence="5">
    <location>
        <begin position="41"/>
        <end position="60"/>
    </location>
</feature>
<keyword evidence="3" id="KW-0804">Transcription</keyword>
<dbReference type="GO" id="GO:0003700">
    <property type="term" value="F:DNA-binding transcription factor activity"/>
    <property type="evidence" value="ECO:0007669"/>
    <property type="project" value="TreeGrafter"/>
</dbReference>
<keyword evidence="2 4" id="KW-0238">DNA-binding</keyword>
<dbReference type="AlphaFoldDB" id="A0A3B9IGA2"/>
<feature type="domain" description="HTH tetR-type" evidence="6">
    <location>
        <begin position="62"/>
        <end position="122"/>
    </location>
</feature>
<dbReference type="Proteomes" id="UP000257706">
    <property type="component" value="Unassembled WGS sequence"/>
</dbReference>
<reference evidence="7 8" key="1">
    <citation type="journal article" date="2018" name="Nat. Biotechnol.">
        <title>A standardized bacterial taxonomy based on genome phylogeny substantially revises the tree of life.</title>
        <authorList>
            <person name="Parks D.H."/>
            <person name="Chuvochina M."/>
            <person name="Waite D.W."/>
            <person name="Rinke C."/>
            <person name="Skarshewski A."/>
            <person name="Chaumeil P.A."/>
            <person name="Hugenholtz P."/>
        </authorList>
    </citation>
    <scope>NUCLEOTIDE SEQUENCE [LARGE SCALE GENOMIC DNA]</scope>
    <source>
        <strain evidence="7">UBA8739</strain>
    </source>
</reference>
<dbReference type="EMBL" id="DMAI01000042">
    <property type="protein sequence ID" value="HAE46317.1"/>
    <property type="molecule type" value="Genomic_DNA"/>
</dbReference>
<dbReference type="InterPro" id="IPR009057">
    <property type="entry name" value="Homeodomain-like_sf"/>
</dbReference>
<dbReference type="SUPFAM" id="SSF48498">
    <property type="entry name" value="Tetracyclin repressor-like, C-terminal domain"/>
    <property type="match status" value="1"/>
</dbReference>
<comment type="caution">
    <text evidence="7">The sequence shown here is derived from an EMBL/GenBank/DDBJ whole genome shotgun (WGS) entry which is preliminary data.</text>
</comment>
<organism evidence="7 8">
    <name type="scientific">Tistrella mobilis</name>
    <dbReference type="NCBI Taxonomy" id="171437"/>
    <lineage>
        <taxon>Bacteria</taxon>
        <taxon>Pseudomonadati</taxon>
        <taxon>Pseudomonadota</taxon>
        <taxon>Alphaproteobacteria</taxon>
        <taxon>Geminicoccales</taxon>
        <taxon>Geminicoccaceae</taxon>
        <taxon>Tistrella</taxon>
    </lineage>
</organism>
<dbReference type="PRINTS" id="PR00455">
    <property type="entry name" value="HTHTETR"/>
</dbReference>
<dbReference type="SUPFAM" id="SSF46689">
    <property type="entry name" value="Homeodomain-like"/>
    <property type="match status" value="1"/>
</dbReference>
<dbReference type="PANTHER" id="PTHR30055:SF234">
    <property type="entry name" value="HTH-TYPE TRANSCRIPTIONAL REGULATOR BETI"/>
    <property type="match status" value="1"/>
</dbReference>
<protein>
    <recommendedName>
        <fullName evidence="6">HTH tetR-type domain-containing protein</fullName>
    </recommendedName>
</protein>
<evidence type="ECO:0000256" key="1">
    <source>
        <dbReference type="ARBA" id="ARBA00023015"/>
    </source>
</evidence>
<evidence type="ECO:0000256" key="3">
    <source>
        <dbReference type="ARBA" id="ARBA00023163"/>
    </source>
</evidence>
<dbReference type="InterPro" id="IPR001647">
    <property type="entry name" value="HTH_TetR"/>
</dbReference>
<keyword evidence="1" id="KW-0805">Transcription regulation</keyword>
<feature type="DNA-binding region" description="H-T-H motif" evidence="4">
    <location>
        <begin position="85"/>
        <end position="104"/>
    </location>
</feature>
<sequence length="272" mass="28685">MAASPGPVVPGILPRRRAAGQRSAIRVFTDRPIGWLNEAMTHSPALTHTAEPSAPTRRERGEETRIRLIEAAEAAFAEHGFHGIGVAALARACGLGNAGLLHHFPSKARLYAAVLERVAAEADGLLVAALDVAGADPRDRLTAMIEVQARWTADRPAAARLVLRELLDNVDRVGRARHLPLKPYVTRMCDEISAGQAAGLVAPGPAVVPLTLLLGAFAYGLAVRPTFAQMRPEDAVLAEDAGFVAAIAAAARTALFSGGRAHEPDPRRQPAG</sequence>
<evidence type="ECO:0000313" key="7">
    <source>
        <dbReference type="EMBL" id="HAE46317.1"/>
    </source>
</evidence>
<dbReference type="Gene3D" id="1.10.357.10">
    <property type="entry name" value="Tetracycline Repressor, domain 2"/>
    <property type="match status" value="1"/>
</dbReference>
<gene>
    <name evidence="7" type="ORF">DCK97_02750</name>
</gene>
<dbReference type="InterPro" id="IPR036271">
    <property type="entry name" value="Tet_transcr_reg_TetR-rel_C_sf"/>
</dbReference>
<name>A0A3B9IGA2_9PROT</name>
<evidence type="ECO:0000256" key="4">
    <source>
        <dbReference type="PROSITE-ProRule" id="PRU00335"/>
    </source>
</evidence>
<dbReference type="PANTHER" id="PTHR30055">
    <property type="entry name" value="HTH-TYPE TRANSCRIPTIONAL REGULATOR RUTR"/>
    <property type="match status" value="1"/>
</dbReference>
<evidence type="ECO:0000313" key="8">
    <source>
        <dbReference type="Proteomes" id="UP000257706"/>
    </source>
</evidence>
<dbReference type="Gene3D" id="1.10.10.60">
    <property type="entry name" value="Homeodomain-like"/>
    <property type="match status" value="1"/>
</dbReference>
<proteinExistence type="predicted"/>
<dbReference type="InterPro" id="IPR050109">
    <property type="entry name" value="HTH-type_TetR-like_transc_reg"/>
</dbReference>
<dbReference type="Pfam" id="PF00440">
    <property type="entry name" value="TetR_N"/>
    <property type="match status" value="1"/>
</dbReference>
<dbReference type="GO" id="GO:0000976">
    <property type="term" value="F:transcription cis-regulatory region binding"/>
    <property type="evidence" value="ECO:0007669"/>
    <property type="project" value="TreeGrafter"/>
</dbReference>
<evidence type="ECO:0000259" key="6">
    <source>
        <dbReference type="PROSITE" id="PS50977"/>
    </source>
</evidence>
<evidence type="ECO:0000256" key="2">
    <source>
        <dbReference type="ARBA" id="ARBA00023125"/>
    </source>
</evidence>